<dbReference type="EMBL" id="PEDL01000011">
    <property type="protein sequence ID" value="PHV70393.1"/>
    <property type="molecule type" value="Genomic_DNA"/>
</dbReference>
<accession>A0AC61DCC1</accession>
<organism evidence="1 2">
    <name type="scientific">Sporanaerobium hydrogeniformans</name>
    <dbReference type="NCBI Taxonomy" id="3072179"/>
    <lineage>
        <taxon>Bacteria</taxon>
        <taxon>Bacillati</taxon>
        <taxon>Bacillota</taxon>
        <taxon>Clostridia</taxon>
        <taxon>Lachnospirales</taxon>
        <taxon>Lachnospiraceae</taxon>
        <taxon>Sporanaerobium</taxon>
    </lineage>
</organism>
<evidence type="ECO:0000313" key="2">
    <source>
        <dbReference type="Proteomes" id="UP000224460"/>
    </source>
</evidence>
<dbReference type="Proteomes" id="UP000224460">
    <property type="component" value="Unassembled WGS sequence"/>
</dbReference>
<reference evidence="1" key="1">
    <citation type="submission" date="2017-10" db="EMBL/GenBank/DDBJ databases">
        <title>Genome sequence of cellulolytic Lachnospiraceae bacterium XHS1971 isolated from hotspring sediment.</title>
        <authorList>
            <person name="Vasudevan G."/>
            <person name="Joshi A.J."/>
            <person name="Hivarkar S."/>
            <person name="Lanjekar V.B."/>
            <person name="Dhakephalkar P.K."/>
            <person name="Dagar S."/>
        </authorList>
    </citation>
    <scope>NUCLEOTIDE SEQUENCE</scope>
    <source>
        <strain evidence="1">XHS1971</strain>
    </source>
</reference>
<comment type="caution">
    <text evidence="1">The sequence shown here is derived from an EMBL/GenBank/DDBJ whole genome shotgun (WGS) entry which is preliminary data.</text>
</comment>
<evidence type="ECO:0000313" key="1">
    <source>
        <dbReference type="EMBL" id="PHV70393.1"/>
    </source>
</evidence>
<proteinExistence type="predicted"/>
<keyword evidence="2" id="KW-1185">Reference proteome</keyword>
<name>A0AC61DCC1_9FIRM</name>
<protein>
    <submittedName>
        <fullName evidence="1">Uncharacterized protein</fullName>
    </submittedName>
</protein>
<sequence length="223" mass="26669">MMRWGENMLKDDFLTVKDVAEMLDTEPYVLRFYEKELNLDIKRNTKGHRIYTMEDVELFKQVQEMREQGLQLKAIENIVHEGIDEETKETYSQLTSVQLTPVNSVKKTDTTMLEDVTGEQVKQFSLMMKDMFKEALIEYKELTQNEIHKEIEQKVENVVDEKLEALEARQKEKDAEYYKKLDETMREVQRMRKEMAENFTEQPKVKSSFWNRLFKEKAQSTQV</sequence>
<gene>
    <name evidence="1" type="ORF">CS063_10970</name>
</gene>